<feature type="domain" description="BT4734-like N-terminal" evidence="1">
    <location>
        <begin position="60"/>
        <end position="182"/>
    </location>
</feature>
<name>A0A3R6E3G4_9BACT</name>
<comment type="caution">
    <text evidence="2">The sequence shown here is derived from an EMBL/GenBank/DDBJ whole genome shotgun (WGS) entry which is preliminary data.</text>
</comment>
<dbReference type="Proteomes" id="UP000286501">
    <property type="component" value="Unassembled WGS sequence"/>
</dbReference>
<evidence type="ECO:0000313" key="3">
    <source>
        <dbReference type="Proteomes" id="UP000286501"/>
    </source>
</evidence>
<dbReference type="RefSeq" id="WP_118201017.1">
    <property type="nucleotide sequence ID" value="NZ_QRIE01000034.1"/>
</dbReference>
<evidence type="ECO:0000313" key="2">
    <source>
        <dbReference type="EMBL" id="RHG65150.1"/>
    </source>
</evidence>
<dbReference type="EMBL" id="QRIN01000035">
    <property type="protein sequence ID" value="RHG65150.1"/>
    <property type="molecule type" value="Genomic_DNA"/>
</dbReference>
<dbReference type="InterPro" id="IPR014907">
    <property type="entry name" value="BT4734-like_N"/>
</dbReference>
<dbReference type="AlphaFoldDB" id="A0A3R6E3G4"/>
<gene>
    <name evidence="2" type="ORF">DW250_09230</name>
</gene>
<dbReference type="Pfam" id="PF08800">
    <property type="entry name" value="BT4734-like_N"/>
    <property type="match status" value="1"/>
</dbReference>
<sequence>MKEQTVSLGTKIVAANEKLTSITMIDLYEMIAHPEPSLRNQTEVLRSIQRMDSAKYNLMKKSLPYFVCAHFDPDYRRKENFSSVSSFVLDIDHVDEKSIQLDDLKAELTKDERIAMQFTSPSGCGLKLIFLLDKPCQDENIYSSFYKQFAWDFANEHHLETFIDLKTNDVTRACFIPADDHAILNLTATPVNWENYVDLECVDLFIKEDKMPSISQEKQVQDLEPVEKNLDPDRETMNRIKERLELSQKKKLPQEVRPIYVPEEITSIVTDLKQSIEETGVELYDTRNIQYGIKLMFRTHQQKAEINLFFGYKGYSVVESPKRGTSMQLNGMMAQLVNDYIQKLTYSS</sequence>
<protein>
    <recommendedName>
        <fullName evidence="1">BT4734-like N-terminal domain-containing protein</fullName>
    </recommendedName>
</protein>
<dbReference type="NCBIfam" id="NF040562">
    <property type="entry name" value="PrimPol_Db"/>
    <property type="match status" value="1"/>
</dbReference>
<organism evidence="2 3">
    <name type="scientific">Segatella copri</name>
    <dbReference type="NCBI Taxonomy" id="165179"/>
    <lineage>
        <taxon>Bacteria</taxon>
        <taxon>Pseudomonadati</taxon>
        <taxon>Bacteroidota</taxon>
        <taxon>Bacteroidia</taxon>
        <taxon>Bacteroidales</taxon>
        <taxon>Prevotellaceae</taxon>
        <taxon>Segatella</taxon>
    </lineage>
</organism>
<accession>A0A3R6E3G4</accession>
<reference evidence="2 3" key="1">
    <citation type="submission" date="2018-08" db="EMBL/GenBank/DDBJ databases">
        <title>A genome reference for cultivated species of the human gut microbiota.</title>
        <authorList>
            <person name="Zou Y."/>
            <person name="Xue W."/>
            <person name="Luo G."/>
        </authorList>
    </citation>
    <scope>NUCLEOTIDE SEQUENCE [LARGE SCALE GENOMIC DNA]</scope>
    <source>
        <strain evidence="2 3">AM22-1</strain>
    </source>
</reference>
<evidence type="ECO:0000259" key="1">
    <source>
        <dbReference type="Pfam" id="PF08800"/>
    </source>
</evidence>
<proteinExistence type="predicted"/>